<comment type="caution">
    <text evidence="5">The sequence shown here is derived from an EMBL/GenBank/DDBJ whole genome shotgun (WGS) entry which is preliminary data.</text>
</comment>
<proteinExistence type="inferred from homology"/>
<dbReference type="RefSeq" id="WP_203746558.1">
    <property type="nucleotide sequence ID" value="NZ_BONF01000016.1"/>
</dbReference>
<dbReference type="PANTHER" id="PTHR33744">
    <property type="entry name" value="CARBOHYDRATE DIACID REGULATOR"/>
    <property type="match status" value="1"/>
</dbReference>
<dbReference type="Gene3D" id="1.10.10.2840">
    <property type="entry name" value="PucR C-terminal helix-turn-helix domain"/>
    <property type="match status" value="1"/>
</dbReference>
<keyword evidence="6" id="KW-1185">Reference proteome</keyword>
<evidence type="ECO:0000259" key="2">
    <source>
        <dbReference type="Pfam" id="PF07905"/>
    </source>
</evidence>
<dbReference type="InterPro" id="IPR051448">
    <property type="entry name" value="CdaR-like_regulators"/>
</dbReference>
<accession>A0A8J3NI81</accession>
<dbReference type="InterPro" id="IPR012914">
    <property type="entry name" value="PucR_dom"/>
</dbReference>
<dbReference type="PANTHER" id="PTHR33744:SF17">
    <property type="entry name" value="CONSERVED PROTEIN"/>
    <property type="match status" value="1"/>
</dbReference>
<evidence type="ECO:0000313" key="5">
    <source>
        <dbReference type="EMBL" id="GIF81912.1"/>
    </source>
</evidence>
<evidence type="ECO:0000259" key="3">
    <source>
        <dbReference type="Pfam" id="PF13556"/>
    </source>
</evidence>
<evidence type="ECO:0000313" key="6">
    <source>
        <dbReference type="Proteomes" id="UP000601223"/>
    </source>
</evidence>
<dbReference type="InterPro" id="IPR041522">
    <property type="entry name" value="CdaR_GGDEF"/>
</dbReference>
<comment type="similarity">
    <text evidence="1">Belongs to the CdaR family.</text>
</comment>
<dbReference type="InterPro" id="IPR042070">
    <property type="entry name" value="PucR_C-HTH_sf"/>
</dbReference>
<sequence>MRLRDVLEHPGVPLPVLAGHGELDRPVARNAYTTDLLDPARYLAGGEVVLTGMMWRREPADSEVFVAALAGAGVAALGAGEALLGPVPADLVDACRRHRLPLFAVPAEVSFRDVTDRIDTVLWAEREAGAVAARNRRRGLVARLAAGADLSEVWPTDGAWVLSCTGRIIVGGPLETDRTSTTPTESGVGAKLAAAFLRADTLPARCRIDGREFHLDAPALTPALGARFIACADDGTALDELVELAALDAARHERARQVEARLANRLVAALAANADPIETSAALNACGLPVTGPHTVVVVSLDTPGPASFGESARMLRRDRAVSPKLHGDAAAIVEEMVAQAGVAVVAVDGALVTAVVAGTGVLAPLRDRARRMTSAVRGARVTAGVSEPASDVSGLAAALAQARHAHDYALERDGRVRVVGCDELASHDLLLAGVPRAVRQAFAERLLAPLRAYDSSHNADLLRTLQTFLACDGSWTRCASAMHLHVNTLRYRIRRIADLTGRDLDSFADRVDLFLALRATA</sequence>
<reference evidence="5 6" key="1">
    <citation type="submission" date="2021-01" db="EMBL/GenBank/DDBJ databases">
        <title>Whole genome shotgun sequence of Catellatospora bangladeshensis NBRC 107357.</title>
        <authorList>
            <person name="Komaki H."/>
            <person name="Tamura T."/>
        </authorList>
    </citation>
    <scope>NUCLEOTIDE SEQUENCE [LARGE SCALE GENOMIC DNA]</scope>
    <source>
        <strain evidence="5 6">NBRC 107357</strain>
    </source>
</reference>
<dbReference type="EMBL" id="BONF01000016">
    <property type="protein sequence ID" value="GIF81912.1"/>
    <property type="molecule type" value="Genomic_DNA"/>
</dbReference>
<evidence type="ECO:0000259" key="4">
    <source>
        <dbReference type="Pfam" id="PF17853"/>
    </source>
</evidence>
<dbReference type="Proteomes" id="UP000601223">
    <property type="component" value="Unassembled WGS sequence"/>
</dbReference>
<name>A0A8J3NI81_9ACTN</name>
<dbReference type="Pfam" id="PF13556">
    <property type="entry name" value="HTH_30"/>
    <property type="match status" value="1"/>
</dbReference>
<dbReference type="Pfam" id="PF07905">
    <property type="entry name" value="PucR"/>
    <property type="match status" value="1"/>
</dbReference>
<organism evidence="5 6">
    <name type="scientific">Catellatospora bangladeshensis</name>
    <dbReference type="NCBI Taxonomy" id="310355"/>
    <lineage>
        <taxon>Bacteria</taxon>
        <taxon>Bacillati</taxon>
        <taxon>Actinomycetota</taxon>
        <taxon>Actinomycetes</taxon>
        <taxon>Micromonosporales</taxon>
        <taxon>Micromonosporaceae</taxon>
        <taxon>Catellatospora</taxon>
    </lineage>
</organism>
<feature type="domain" description="Purine catabolism PurC-like" evidence="2">
    <location>
        <begin position="5"/>
        <end position="118"/>
    </location>
</feature>
<feature type="domain" description="CdaR GGDEF-like" evidence="4">
    <location>
        <begin position="274"/>
        <end position="408"/>
    </location>
</feature>
<feature type="domain" description="PucR C-terminal helix-turn-helix" evidence="3">
    <location>
        <begin position="462"/>
        <end position="520"/>
    </location>
</feature>
<gene>
    <name evidence="5" type="ORF">Cba03nite_32610</name>
</gene>
<dbReference type="AlphaFoldDB" id="A0A8J3NI81"/>
<evidence type="ECO:0008006" key="7">
    <source>
        <dbReference type="Google" id="ProtNLM"/>
    </source>
</evidence>
<protein>
    <recommendedName>
        <fullName evidence="7">PucR family transcriptional regulator</fullName>
    </recommendedName>
</protein>
<dbReference type="InterPro" id="IPR025736">
    <property type="entry name" value="PucR_C-HTH_dom"/>
</dbReference>
<dbReference type="Pfam" id="PF17853">
    <property type="entry name" value="GGDEF_2"/>
    <property type="match status" value="1"/>
</dbReference>
<evidence type="ECO:0000256" key="1">
    <source>
        <dbReference type="ARBA" id="ARBA00006754"/>
    </source>
</evidence>